<organism evidence="2 3">
    <name type="scientific">Gossypium raimondii</name>
    <name type="common">Peruvian cotton</name>
    <name type="synonym">Gossypium klotzschianum subsp. raimondii</name>
    <dbReference type="NCBI Taxonomy" id="29730"/>
    <lineage>
        <taxon>Eukaryota</taxon>
        <taxon>Viridiplantae</taxon>
        <taxon>Streptophyta</taxon>
        <taxon>Embryophyta</taxon>
        <taxon>Tracheophyta</taxon>
        <taxon>Spermatophyta</taxon>
        <taxon>Magnoliopsida</taxon>
        <taxon>eudicotyledons</taxon>
        <taxon>Gunneridae</taxon>
        <taxon>Pentapetalae</taxon>
        <taxon>rosids</taxon>
        <taxon>malvids</taxon>
        <taxon>Malvales</taxon>
        <taxon>Malvaceae</taxon>
        <taxon>Malvoideae</taxon>
        <taxon>Gossypium</taxon>
    </lineage>
</organism>
<protein>
    <submittedName>
        <fullName evidence="2">Uncharacterized protein</fullName>
    </submittedName>
</protein>
<proteinExistence type="predicted"/>
<dbReference type="Proteomes" id="UP000593578">
    <property type="component" value="Unassembled WGS sequence"/>
</dbReference>
<dbReference type="AlphaFoldDB" id="A0A7J8QDL6"/>
<gene>
    <name evidence="2" type="ORF">Gorai_005883</name>
</gene>
<evidence type="ECO:0000256" key="1">
    <source>
        <dbReference type="SAM" id="MobiDB-lite"/>
    </source>
</evidence>
<feature type="compositionally biased region" description="Basic and acidic residues" evidence="1">
    <location>
        <begin position="37"/>
        <end position="55"/>
    </location>
</feature>
<evidence type="ECO:0000313" key="3">
    <source>
        <dbReference type="Proteomes" id="UP000593578"/>
    </source>
</evidence>
<comment type="caution">
    <text evidence="2">The sequence shown here is derived from an EMBL/GenBank/DDBJ whole genome shotgun (WGS) entry which is preliminary data.</text>
</comment>
<reference evidence="2 3" key="1">
    <citation type="journal article" date="2019" name="Genome Biol. Evol.">
        <title>Insights into the evolution of the New World diploid cottons (Gossypium, subgenus Houzingenia) based on genome sequencing.</title>
        <authorList>
            <person name="Grover C.E."/>
            <person name="Arick M.A. 2nd"/>
            <person name="Thrash A."/>
            <person name="Conover J.L."/>
            <person name="Sanders W.S."/>
            <person name="Peterson D.G."/>
            <person name="Frelichowski J.E."/>
            <person name="Scheffler J.A."/>
            <person name="Scheffler B.E."/>
            <person name="Wendel J.F."/>
        </authorList>
    </citation>
    <scope>NUCLEOTIDE SEQUENCE [LARGE SCALE GENOMIC DNA]</scope>
    <source>
        <strain evidence="2">8</strain>
        <tissue evidence="2">Leaf</tissue>
    </source>
</reference>
<name>A0A7J8QDL6_GOSRA</name>
<dbReference type="EMBL" id="JABEZZ010000011">
    <property type="protein sequence ID" value="MBA0599675.1"/>
    <property type="molecule type" value="Genomic_DNA"/>
</dbReference>
<evidence type="ECO:0000313" key="2">
    <source>
        <dbReference type="EMBL" id="MBA0599675.1"/>
    </source>
</evidence>
<accession>A0A7J8QDL6</accession>
<sequence>MHFKGKEGGKGMDIVVDSSPVRALSWNEKLLGRGATRSRDSSGVPDRDLRRTSTF</sequence>
<feature type="region of interest" description="Disordered" evidence="1">
    <location>
        <begin position="27"/>
        <end position="55"/>
    </location>
</feature>